<organism evidence="7 8">
    <name type="scientific">Lodderomyces elongisporus (strain ATCC 11503 / CBS 2605 / JCM 1781 / NBRC 1676 / NRRL YB-4239)</name>
    <name type="common">Yeast</name>
    <name type="synonym">Saccharomyces elongisporus</name>
    <dbReference type="NCBI Taxonomy" id="379508"/>
    <lineage>
        <taxon>Eukaryota</taxon>
        <taxon>Fungi</taxon>
        <taxon>Dikarya</taxon>
        <taxon>Ascomycota</taxon>
        <taxon>Saccharomycotina</taxon>
        <taxon>Pichiomycetes</taxon>
        <taxon>Debaryomycetaceae</taxon>
        <taxon>Candida/Lodderomyces clade</taxon>
        <taxon>Lodderomyces</taxon>
    </lineage>
</organism>
<dbReference type="OrthoDB" id="433501at2759"/>
<dbReference type="HOGENOM" id="CLU_061027_3_0_1"/>
<evidence type="ECO:0000313" key="8">
    <source>
        <dbReference type="Proteomes" id="UP000001996"/>
    </source>
</evidence>
<dbReference type="STRING" id="379508.A5E7R4"/>
<dbReference type="GO" id="GO:0000398">
    <property type="term" value="P:mRNA splicing, via spliceosome"/>
    <property type="evidence" value="ECO:0007669"/>
    <property type="project" value="InterPro"/>
</dbReference>
<keyword evidence="8" id="KW-1185">Reference proteome</keyword>
<dbReference type="EMBL" id="CH981534">
    <property type="protein sequence ID" value="EDK47472.1"/>
    <property type="molecule type" value="Genomic_DNA"/>
</dbReference>
<dbReference type="Pfam" id="PF14580">
    <property type="entry name" value="LRR_9"/>
    <property type="match status" value="1"/>
</dbReference>
<protein>
    <recommendedName>
        <fullName evidence="6">U2 small nuclear ribonucleoprotein A'</fullName>
    </recommendedName>
</protein>
<dbReference type="PANTHER" id="PTHR10552">
    <property type="entry name" value="U2 SMALL NUCLEAR RIBONUCLEOPROTEIN A"/>
    <property type="match status" value="1"/>
</dbReference>
<dbReference type="PANTHER" id="PTHR10552:SF6">
    <property type="entry name" value="U2 SMALL NUCLEAR RIBONUCLEOPROTEIN A"/>
    <property type="match status" value="1"/>
</dbReference>
<dbReference type="InterPro" id="IPR044640">
    <property type="entry name" value="RU2A"/>
</dbReference>
<dbReference type="AlphaFoldDB" id="A5E7R4"/>
<dbReference type="GeneID" id="5230281"/>
<dbReference type="VEuPathDB" id="FungiDB:LELG_05653"/>
<evidence type="ECO:0000256" key="6">
    <source>
        <dbReference type="ARBA" id="ARBA00024238"/>
    </source>
</evidence>
<gene>
    <name evidence="7" type="ORF">LELG_05653</name>
</gene>
<dbReference type="SUPFAM" id="SSF52058">
    <property type="entry name" value="L domain-like"/>
    <property type="match status" value="1"/>
</dbReference>
<keyword evidence="3" id="KW-0677">Repeat</keyword>
<evidence type="ECO:0000256" key="2">
    <source>
        <dbReference type="ARBA" id="ARBA00022614"/>
    </source>
</evidence>
<reference evidence="7 8" key="1">
    <citation type="journal article" date="2009" name="Nature">
        <title>Evolution of pathogenicity and sexual reproduction in eight Candida genomes.</title>
        <authorList>
            <person name="Butler G."/>
            <person name="Rasmussen M.D."/>
            <person name="Lin M.F."/>
            <person name="Santos M.A."/>
            <person name="Sakthikumar S."/>
            <person name="Munro C.A."/>
            <person name="Rheinbay E."/>
            <person name="Grabherr M."/>
            <person name="Forche A."/>
            <person name="Reedy J.L."/>
            <person name="Agrafioti I."/>
            <person name="Arnaud M.B."/>
            <person name="Bates S."/>
            <person name="Brown A.J."/>
            <person name="Brunke S."/>
            <person name="Costanzo M.C."/>
            <person name="Fitzpatrick D.A."/>
            <person name="de Groot P.W."/>
            <person name="Harris D."/>
            <person name="Hoyer L.L."/>
            <person name="Hube B."/>
            <person name="Klis F.M."/>
            <person name="Kodira C."/>
            <person name="Lennard N."/>
            <person name="Logue M.E."/>
            <person name="Martin R."/>
            <person name="Neiman A.M."/>
            <person name="Nikolaou E."/>
            <person name="Quail M.A."/>
            <person name="Quinn J."/>
            <person name="Santos M.C."/>
            <person name="Schmitzberger F.F."/>
            <person name="Sherlock G."/>
            <person name="Shah P."/>
            <person name="Silverstein K.A."/>
            <person name="Skrzypek M.S."/>
            <person name="Soll D."/>
            <person name="Staggs R."/>
            <person name="Stansfield I."/>
            <person name="Stumpf M.P."/>
            <person name="Sudbery P.E."/>
            <person name="Srikantha T."/>
            <person name="Zeng Q."/>
            <person name="Berman J."/>
            <person name="Berriman M."/>
            <person name="Heitman J."/>
            <person name="Gow N.A."/>
            <person name="Lorenz M.C."/>
            <person name="Birren B.W."/>
            <person name="Kellis M."/>
            <person name="Cuomo C.A."/>
        </authorList>
    </citation>
    <scope>NUCLEOTIDE SEQUENCE [LARGE SCALE GENOMIC DNA]</scope>
    <source>
        <strain evidence="8">ATCC 11503 / BCRC 21390 / CBS 2605 / JCM 1781 / NBRC 1676 / NRRL YB-4239</strain>
    </source>
</reference>
<evidence type="ECO:0000256" key="3">
    <source>
        <dbReference type="ARBA" id="ARBA00022737"/>
    </source>
</evidence>
<sequence length="240" mass="27069">MLLTTQILNDAPVVLNPEQRVTLVLRGLHLTEIPNTLVPQDKFQVLDLNNNELIGLDNITMGQTQLEVVLLANNNISYIDEDVAGLGSIKSLSLMNNNLYCFQPCFSKVFSNIVNLVLTGNPIVQIPEYRLFMIWLVPSLKVLDFKRVKSKEILDAEQRFGVDRLVYNEHATAMFEAKPPSFNLRLNNHQQPVLSSDKQMSVLAKKLPDEVKAELLKKLEAATTIEEIDMLEEALKLGDI</sequence>
<dbReference type="InterPro" id="IPR032675">
    <property type="entry name" value="LRR_dom_sf"/>
</dbReference>
<evidence type="ECO:0000256" key="1">
    <source>
        <dbReference type="ARBA" id="ARBA00004123"/>
    </source>
</evidence>
<dbReference type="GO" id="GO:0005686">
    <property type="term" value="C:U2 snRNP"/>
    <property type="evidence" value="ECO:0007669"/>
    <property type="project" value="TreeGrafter"/>
</dbReference>
<dbReference type="KEGG" id="lel:PVL30_004410"/>
<dbReference type="OMA" id="CHLEDYR"/>
<dbReference type="Gene3D" id="3.80.10.10">
    <property type="entry name" value="Ribonuclease Inhibitor"/>
    <property type="match status" value="1"/>
</dbReference>
<keyword evidence="2" id="KW-0433">Leucine-rich repeat</keyword>
<accession>A5E7R4</accession>
<evidence type="ECO:0000256" key="4">
    <source>
        <dbReference type="ARBA" id="ARBA00023242"/>
    </source>
</evidence>
<dbReference type="Proteomes" id="UP000001996">
    <property type="component" value="Unassembled WGS sequence"/>
</dbReference>
<comment type="similarity">
    <text evidence="5">Belongs to the U2 small nuclear ribonucleoprotein A family.</text>
</comment>
<name>A5E7R4_LODEL</name>
<comment type="subcellular location">
    <subcellularLocation>
        <location evidence="1">Nucleus</location>
    </subcellularLocation>
</comment>
<keyword evidence="4" id="KW-0539">Nucleus</keyword>
<dbReference type="InParanoid" id="A5E7R4"/>
<evidence type="ECO:0000256" key="5">
    <source>
        <dbReference type="ARBA" id="ARBA00024196"/>
    </source>
</evidence>
<dbReference type="GO" id="GO:0030620">
    <property type="term" value="F:U2 snRNA binding"/>
    <property type="evidence" value="ECO:0007669"/>
    <property type="project" value="InterPro"/>
</dbReference>
<evidence type="ECO:0000313" key="7">
    <source>
        <dbReference type="EMBL" id="EDK47472.1"/>
    </source>
</evidence>
<dbReference type="eggNOG" id="KOG1644">
    <property type="taxonomic scope" value="Eukaryota"/>
</dbReference>
<proteinExistence type="inferred from homology"/>